<dbReference type="OrthoDB" id="3391636at2"/>
<feature type="region of interest" description="Disordered" evidence="1">
    <location>
        <begin position="11"/>
        <end position="30"/>
    </location>
</feature>
<sequence>MAMCAQIRDTNGQPTGAGTVSTSGSGGVDTNTAAYRRMRKQFADSRYADIRDAGTAFLDTFWQLGTNATGSNVVNTTRDLGARLMRAYDALSTACANHGVKIPSMAGR</sequence>
<dbReference type="EMBL" id="FMHV01000002">
    <property type="protein sequence ID" value="SCL29755.1"/>
    <property type="molecule type" value="Genomic_DNA"/>
</dbReference>
<evidence type="ECO:0000313" key="2">
    <source>
        <dbReference type="EMBL" id="SCL29755.1"/>
    </source>
</evidence>
<organism evidence="2 3">
    <name type="scientific">Micromonospora rhizosphaerae</name>
    <dbReference type="NCBI Taxonomy" id="568872"/>
    <lineage>
        <taxon>Bacteria</taxon>
        <taxon>Bacillati</taxon>
        <taxon>Actinomycetota</taxon>
        <taxon>Actinomycetes</taxon>
        <taxon>Micromonosporales</taxon>
        <taxon>Micromonosporaceae</taxon>
        <taxon>Micromonospora</taxon>
    </lineage>
</organism>
<feature type="compositionally biased region" description="Low complexity" evidence="1">
    <location>
        <begin position="16"/>
        <end position="30"/>
    </location>
</feature>
<accession>A0A1C6SK51</accession>
<name>A0A1C6SK51_9ACTN</name>
<gene>
    <name evidence="2" type="ORF">GA0070624_3944</name>
</gene>
<dbReference type="AlphaFoldDB" id="A0A1C6SK51"/>
<dbReference type="RefSeq" id="WP_141715089.1">
    <property type="nucleotide sequence ID" value="NZ_FMHV01000002.1"/>
</dbReference>
<dbReference type="Proteomes" id="UP000199413">
    <property type="component" value="Unassembled WGS sequence"/>
</dbReference>
<evidence type="ECO:0000313" key="3">
    <source>
        <dbReference type="Proteomes" id="UP000199413"/>
    </source>
</evidence>
<proteinExistence type="predicted"/>
<protein>
    <submittedName>
        <fullName evidence="2">Uncharacterized protein</fullName>
    </submittedName>
</protein>
<evidence type="ECO:0000256" key="1">
    <source>
        <dbReference type="SAM" id="MobiDB-lite"/>
    </source>
</evidence>
<reference evidence="3" key="1">
    <citation type="submission" date="2016-06" db="EMBL/GenBank/DDBJ databases">
        <authorList>
            <person name="Varghese N."/>
            <person name="Submissions Spin"/>
        </authorList>
    </citation>
    <scope>NUCLEOTIDE SEQUENCE [LARGE SCALE GENOMIC DNA]</scope>
    <source>
        <strain evidence="3">DSM 45431</strain>
    </source>
</reference>
<keyword evidence="3" id="KW-1185">Reference proteome</keyword>